<dbReference type="PANTHER" id="PTHR32027">
    <property type="entry name" value="CYTOSINE DEAMINASE"/>
    <property type="match status" value="1"/>
</dbReference>
<reference evidence="3 4" key="2">
    <citation type="submission" date="2019-05" db="EMBL/GenBank/DDBJ databases">
        <title>Glycomyces buryatensis sp. nov.</title>
        <authorList>
            <person name="Nikitina E."/>
        </authorList>
    </citation>
    <scope>NUCLEOTIDE SEQUENCE [LARGE SCALE GENOMIC DNA]</scope>
    <source>
        <strain evidence="3 4">18</strain>
    </source>
</reference>
<protein>
    <submittedName>
        <fullName evidence="3">Cytosine deaminase</fullName>
    </submittedName>
</protein>
<dbReference type="Pfam" id="PF07969">
    <property type="entry name" value="Amidohydro_3"/>
    <property type="match status" value="1"/>
</dbReference>
<gene>
    <name evidence="3" type="ORF">FAB82_11115</name>
</gene>
<dbReference type="CDD" id="cd01293">
    <property type="entry name" value="Bact_CD"/>
    <property type="match status" value="1"/>
</dbReference>
<feature type="compositionally biased region" description="Gly residues" evidence="1">
    <location>
        <begin position="38"/>
        <end position="57"/>
    </location>
</feature>
<dbReference type="OrthoDB" id="3366604at2"/>
<proteinExistence type="predicted"/>
<feature type="region of interest" description="Disordered" evidence="1">
    <location>
        <begin position="32"/>
        <end position="58"/>
    </location>
</feature>
<organism evidence="3 4">
    <name type="scientific">Glycomyces buryatensis</name>
    <dbReference type="NCBI Taxonomy" id="2570927"/>
    <lineage>
        <taxon>Bacteria</taxon>
        <taxon>Bacillati</taxon>
        <taxon>Actinomycetota</taxon>
        <taxon>Actinomycetes</taxon>
        <taxon>Glycomycetales</taxon>
        <taxon>Glycomycetaceae</taxon>
        <taxon>Glycomyces</taxon>
    </lineage>
</organism>
<dbReference type="Proteomes" id="UP000308760">
    <property type="component" value="Unassembled WGS sequence"/>
</dbReference>
<dbReference type="InterPro" id="IPR013108">
    <property type="entry name" value="Amidohydro_3"/>
</dbReference>
<dbReference type="InterPro" id="IPR052349">
    <property type="entry name" value="Metallo-hydrolase_Enzymes"/>
</dbReference>
<dbReference type="NCBIfam" id="NF004636">
    <property type="entry name" value="PRK05985.1"/>
    <property type="match status" value="1"/>
</dbReference>
<comment type="caution">
    <text evidence="3">The sequence shown here is derived from an EMBL/GenBank/DDBJ whole genome shotgun (WGS) entry which is preliminary data.</text>
</comment>
<keyword evidence="4" id="KW-1185">Reference proteome</keyword>
<dbReference type="EMBL" id="STGY01000042">
    <property type="protein sequence ID" value="THV41641.1"/>
    <property type="molecule type" value="Genomic_DNA"/>
</dbReference>
<dbReference type="RefSeq" id="WP_136534604.1">
    <property type="nucleotide sequence ID" value="NZ_STGY01000042.1"/>
</dbReference>
<accession>A0A4S8QDE7</accession>
<dbReference type="SUPFAM" id="SSF51556">
    <property type="entry name" value="Metallo-dependent hydrolases"/>
    <property type="match status" value="1"/>
</dbReference>
<evidence type="ECO:0000313" key="3">
    <source>
        <dbReference type="EMBL" id="THV41641.1"/>
    </source>
</evidence>
<dbReference type="Gene3D" id="3.20.20.140">
    <property type="entry name" value="Metal-dependent hydrolases"/>
    <property type="match status" value="1"/>
</dbReference>
<evidence type="ECO:0000259" key="2">
    <source>
        <dbReference type="Pfam" id="PF07969"/>
    </source>
</evidence>
<dbReference type="PANTHER" id="PTHR32027:SF9">
    <property type="entry name" value="BLL3847 PROTEIN"/>
    <property type="match status" value="1"/>
</dbReference>
<evidence type="ECO:0000313" key="4">
    <source>
        <dbReference type="Proteomes" id="UP000308760"/>
    </source>
</evidence>
<feature type="domain" description="Amidohydrolase 3" evidence="2">
    <location>
        <begin position="119"/>
        <end position="409"/>
    </location>
</feature>
<evidence type="ECO:0000256" key="1">
    <source>
        <dbReference type="SAM" id="MobiDB-lite"/>
    </source>
</evidence>
<dbReference type="AlphaFoldDB" id="A0A4S8QDE7"/>
<dbReference type="InterPro" id="IPR011059">
    <property type="entry name" value="Metal-dep_hydrolase_composite"/>
</dbReference>
<reference evidence="4" key="1">
    <citation type="submission" date="2019-04" db="EMBL/GenBank/DDBJ databases">
        <title>Nocardioides xinjiangensis sp. nov.</title>
        <authorList>
            <person name="Liu S."/>
        </authorList>
    </citation>
    <scope>NUCLEOTIDE SEQUENCE [LARGE SCALE GENOMIC DNA]</scope>
    <source>
        <strain evidence="4">18</strain>
    </source>
</reference>
<dbReference type="Gene3D" id="2.30.40.10">
    <property type="entry name" value="Urease, subunit C, domain 1"/>
    <property type="match status" value="1"/>
</dbReference>
<name>A0A4S8QDE7_9ACTN</name>
<dbReference type="GO" id="GO:0016814">
    <property type="term" value="F:hydrolase activity, acting on carbon-nitrogen (but not peptide) bonds, in cyclic amidines"/>
    <property type="evidence" value="ECO:0007669"/>
    <property type="project" value="TreeGrafter"/>
</dbReference>
<dbReference type="SUPFAM" id="SSF51338">
    <property type="entry name" value="Composite domain of metallo-dependent hydrolases"/>
    <property type="match status" value="1"/>
</dbReference>
<dbReference type="InterPro" id="IPR032466">
    <property type="entry name" value="Metal_Hydrolase"/>
</dbReference>
<sequence>MTDLVLRNANLWGHGPADLRLSGGRIAEIGPAASAEGGADGGGNGPESGANAGGIGADGADTEDLGGAVVIPGLVDAHAHLDKTLWGGPWVPRTAGPGLDGAIAYGMERREELGIPSTDYITALLEHMVASGTTHARSHVDVDPGVGLDGVIAVREAVARLGGRIEVEIVAFPQAGLLTRPGTAELLDAALADGVKLIGGIDPGGYDRDPVRHLDTVFDLAVRHGAGVDIHLHDAGNLGVFEFELIIERTKALGMQGKVTVSHAFALSDPDVPAATRAHLIGELAEQRISLAGSSEKQPLPLRAAAAAGIPAGLGNDGVRDLWSPYGTGDLLAHTADVARGSGFSADPDIEIALRAATFGGAEVIGIEGYGLSVGDRADLVAVDARVPAEALLMHPARRLVVKSGRVVARNGQLV</sequence>